<dbReference type="Proteomes" id="UP000094336">
    <property type="component" value="Unassembled WGS sequence"/>
</dbReference>
<evidence type="ECO:0000256" key="1">
    <source>
        <dbReference type="ARBA" id="ARBA00004123"/>
    </source>
</evidence>
<dbReference type="Gene3D" id="3.40.50.1010">
    <property type="entry name" value="5'-nuclease"/>
    <property type="match status" value="1"/>
</dbReference>
<comment type="subcellular location">
    <subcellularLocation>
        <location evidence="1">Nucleus</location>
    </subcellularLocation>
</comment>
<dbReference type="FunFam" id="3.40.50.1010:FF:000045">
    <property type="entry name" value="Transcriptional protein swt1"/>
    <property type="match status" value="1"/>
</dbReference>
<dbReference type="InterPro" id="IPR002716">
    <property type="entry name" value="PIN_dom"/>
</dbReference>
<dbReference type="SMART" id="SM00670">
    <property type="entry name" value="PINc"/>
    <property type="match status" value="1"/>
</dbReference>
<evidence type="ECO:0000313" key="7">
    <source>
        <dbReference type="EMBL" id="ODQ82510.1"/>
    </source>
</evidence>
<feature type="non-terminal residue" evidence="7">
    <location>
        <position position="346"/>
    </location>
</feature>
<evidence type="ECO:0000313" key="8">
    <source>
        <dbReference type="Proteomes" id="UP000094336"/>
    </source>
</evidence>
<evidence type="ECO:0000256" key="2">
    <source>
        <dbReference type="ARBA" id="ARBA00023163"/>
    </source>
</evidence>
<feature type="non-terminal residue" evidence="7">
    <location>
        <position position="1"/>
    </location>
</feature>
<dbReference type="SUPFAM" id="SSF88723">
    <property type="entry name" value="PIN domain-like"/>
    <property type="match status" value="1"/>
</dbReference>
<dbReference type="PANTHER" id="PTHR16161">
    <property type="entry name" value="TRANSCRIPTIONAL PROTEIN SWT1"/>
    <property type="match status" value="1"/>
</dbReference>
<protein>
    <recommendedName>
        <fullName evidence="5">Transcriptional protein SWT1</fullName>
    </recommendedName>
</protein>
<keyword evidence="2" id="KW-0804">Transcription</keyword>
<dbReference type="OrthoDB" id="2017974at2759"/>
<dbReference type="EMBL" id="KV454426">
    <property type="protein sequence ID" value="ODQ82510.1"/>
    <property type="molecule type" value="Genomic_DNA"/>
</dbReference>
<dbReference type="InterPro" id="IPR049014">
    <property type="entry name" value="SWT1_C"/>
</dbReference>
<dbReference type="STRING" id="984486.A0A1E3QXV6"/>
<dbReference type="Pfam" id="PF13638">
    <property type="entry name" value="PIN_4"/>
    <property type="match status" value="1"/>
</dbReference>
<dbReference type="GO" id="GO:0071032">
    <property type="term" value="P:nuclear mRNA surveillance of mRNP export"/>
    <property type="evidence" value="ECO:0007669"/>
    <property type="project" value="EnsemblFungi"/>
</dbReference>
<dbReference type="GeneID" id="30146618"/>
<organism evidence="7 8">
    <name type="scientific">Babjeviella inositovora NRRL Y-12698</name>
    <dbReference type="NCBI Taxonomy" id="984486"/>
    <lineage>
        <taxon>Eukaryota</taxon>
        <taxon>Fungi</taxon>
        <taxon>Dikarya</taxon>
        <taxon>Ascomycota</taxon>
        <taxon>Saccharomycotina</taxon>
        <taxon>Pichiomycetes</taxon>
        <taxon>Serinales incertae sedis</taxon>
        <taxon>Babjeviella</taxon>
    </lineage>
</organism>
<dbReference type="Pfam" id="PF21693">
    <property type="entry name" value="SWT1_3rd"/>
    <property type="match status" value="1"/>
</dbReference>
<dbReference type="PANTHER" id="PTHR16161:SF0">
    <property type="entry name" value="TRANSCRIPTIONAL PROTEIN SWT1"/>
    <property type="match status" value="1"/>
</dbReference>
<dbReference type="AlphaFoldDB" id="A0A1E3QXV6"/>
<evidence type="ECO:0000256" key="5">
    <source>
        <dbReference type="ARBA" id="ARBA00074620"/>
    </source>
</evidence>
<dbReference type="CDD" id="cd18727">
    <property type="entry name" value="PIN_Swt1-like"/>
    <property type="match status" value="1"/>
</dbReference>
<evidence type="ECO:0000259" key="6">
    <source>
        <dbReference type="SMART" id="SM00670"/>
    </source>
</evidence>
<dbReference type="InterPro" id="IPR052626">
    <property type="entry name" value="SWT1_Regulator"/>
</dbReference>
<comment type="similarity">
    <text evidence="4">Belongs to the SWT1 family.</text>
</comment>
<name>A0A1E3QXV6_9ASCO</name>
<reference evidence="8" key="1">
    <citation type="submission" date="2016-05" db="EMBL/GenBank/DDBJ databases">
        <title>Comparative genomics of biotechnologically important yeasts.</title>
        <authorList>
            <consortium name="DOE Joint Genome Institute"/>
            <person name="Riley R."/>
            <person name="Haridas S."/>
            <person name="Wolfe K.H."/>
            <person name="Lopes M.R."/>
            <person name="Hittinger C.T."/>
            <person name="Goker M."/>
            <person name="Salamov A."/>
            <person name="Wisecaver J."/>
            <person name="Long T.M."/>
            <person name="Aerts A.L."/>
            <person name="Barry K."/>
            <person name="Choi C."/>
            <person name="Clum A."/>
            <person name="Coughlan A.Y."/>
            <person name="Deshpande S."/>
            <person name="Douglass A.P."/>
            <person name="Hanson S.J."/>
            <person name="Klenk H.-P."/>
            <person name="Labutti K."/>
            <person name="Lapidus A."/>
            <person name="Lindquist E."/>
            <person name="Lipzen A."/>
            <person name="Meier-Kolthoff J.P."/>
            <person name="Ohm R.A."/>
            <person name="Otillar R.P."/>
            <person name="Pangilinan J."/>
            <person name="Peng Y."/>
            <person name="Rokas A."/>
            <person name="Rosa C.A."/>
            <person name="Scheuner C."/>
            <person name="Sibirny A.A."/>
            <person name="Slot J.C."/>
            <person name="Stielow J.B."/>
            <person name="Sun H."/>
            <person name="Kurtzman C.P."/>
            <person name="Blackwell M."/>
            <person name="Grigoriev I.V."/>
            <person name="Jeffries T.W."/>
        </authorList>
    </citation>
    <scope>NUCLEOTIDE SEQUENCE [LARGE SCALE GENOMIC DNA]</scope>
    <source>
        <strain evidence="8">NRRL Y-12698</strain>
    </source>
</reference>
<sequence>QTYFVVDTNFFLSHLDIVNDLKTLAEKYSHVIMVPKVVILELDGLKKSTRMGKGADLSSKLGSILNTSIGYLARWANNWIYDSIAVRHPGVLGQQVRQSISQSNMQPDDAILDCCLYFHEHDGHSAIVVLLSNDKNLCNKVLVDGMLTVSYRQGMTAEKIAKMAYAESLSKRNETVEYQETDKDIDVAMAEDIHETVTPPVGHPTKLPPHLMTIKNFEEATATCRNEITTIFTLAVHECMVHGYQEDLFMVDYNRQKVLNLESGCRVIGSFWTSVFSDYFPRSSEFWPVRELGRGKMAPTLMCMTPTSKLELRDYVRYWSNVLKSLYTKRDTRQRESLEMLVDRWE</sequence>
<evidence type="ECO:0000256" key="4">
    <source>
        <dbReference type="ARBA" id="ARBA00060839"/>
    </source>
</evidence>
<dbReference type="GO" id="GO:0005634">
    <property type="term" value="C:nucleus"/>
    <property type="evidence" value="ECO:0007669"/>
    <property type="project" value="UniProtKB-SubCell"/>
</dbReference>
<feature type="domain" description="PIN" evidence="6">
    <location>
        <begin position="2"/>
        <end position="139"/>
    </location>
</feature>
<dbReference type="RefSeq" id="XP_018987838.1">
    <property type="nucleotide sequence ID" value="XM_019128765.1"/>
</dbReference>
<dbReference type="InterPro" id="IPR029060">
    <property type="entry name" value="PIN-like_dom_sf"/>
</dbReference>
<dbReference type="GO" id="GO:0005737">
    <property type="term" value="C:cytoplasm"/>
    <property type="evidence" value="ECO:0007669"/>
    <property type="project" value="EnsemblFungi"/>
</dbReference>
<proteinExistence type="inferred from homology"/>
<keyword evidence="3" id="KW-0539">Nucleus</keyword>
<gene>
    <name evidence="7" type="ORF">BABINDRAFT_16136</name>
</gene>
<evidence type="ECO:0000256" key="3">
    <source>
        <dbReference type="ARBA" id="ARBA00023242"/>
    </source>
</evidence>
<accession>A0A1E3QXV6</accession>
<dbReference type="GO" id="GO:0004521">
    <property type="term" value="F:RNA endonuclease activity"/>
    <property type="evidence" value="ECO:0007669"/>
    <property type="project" value="EnsemblFungi"/>
</dbReference>
<keyword evidence="8" id="KW-1185">Reference proteome</keyword>